<keyword evidence="4" id="KW-1185">Reference proteome</keyword>
<dbReference type="Gene3D" id="3.30.160.670">
    <property type="match status" value="1"/>
</dbReference>
<gene>
    <name evidence="3" type="ORF">LX77_00292</name>
</gene>
<dbReference type="InterPro" id="IPR025411">
    <property type="entry name" value="DUF4136"/>
</dbReference>
<feature type="chain" id="PRO_5030025525" evidence="1">
    <location>
        <begin position="20"/>
        <end position="201"/>
    </location>
</feature>
<dbReference type="EMBL" id="QLLQ01000001">
    <property type="protein sequence ID" value="RAJ27718.1"/>
    <property type="molecule type" value="Genomic_DNA"/>
</dbReference>
<name>A0A1A7R2F8_9FLAO</name>
<accession>A0A1A7R2F8</accession>
<feature type="domain" description="DUF4136" evidence="2">
    <location>
        <begin position="29"/>
        <end position="197"/>
    </location>
</feature>
<evidence type="ECO:0000259" key="2">
    <source>
        <dbReference type="Pfam" id="PF13590"/>
    </source>
</evidence>
<comment type="caution">
    <text evidence="3">The sequence shown here is derived from an EMBL/GenBank/DDBJ whole genome shotgun (WGS) entry which is preliminary data.</text>
</comment>
<dbReference type="AlphaFoldDB" id="A0A1A7R2F8"/>
<dbReference type="STRING" id="49280.A9996_06795"/>
<dbReference type="Pfam" id="PF13590">
    <property type="entry name" value="DUF4136"/>
    <property type="match status" value="1"/>
</dbReference>
<protein>
    <submittedName>
        <fullName evidence="3">Uncharacterized protein DUF4136</fullName>
    </submittedName>
</protein>
<proteinExistence type="predicted"/>
<evidence type="ECO:0000256" key="1">
    <source>
        <dbReference type="SAM" id="SignalP"/>
    </source>
</evidence>
<evidence type="ECO:0000313" key="4">
    <source>
        <dbReference type="Proteomes" id="UP000248987"/>
    </source>
</evidence>
<feature type="signal peptide" evidence="1">
    <location>
        <begin position="1"/>
        <end position="19"/>
    </location>
</feature>
<organism evidence="3 4">
    <name type="scientific">Gelidibacter algens</name>
    <dbReference type="NCBI Taxonomy" id="49280"/>
    <lineage>
        <taxon>Bacteria</taxon>
        <taxon>Pseudomonadati</taxon>
        <taxon>Bacteroidota</taxon>
        <taxon>Flavobacteriia</taxon>
        <taxon>Flavobacteriales</taxon>
        <taxon>Flavobacteriaceae</taxon>
        <taxon>Gelidibacter</taxon>
    </lineage>
</organism>
<reference evidence="3 4" key="1">
    <citation type="submission" date="2018-06" db="EMBL/GenBank/DDBJ databases">
        <title>Genomic Encyclopedia of Archaeal and Bacterial Type Strains, Phase II (KMG-II): from individual species to whole genera.</title>
        <authorList>
            <person name="Goeker M."/>
        </authorList>
    </citation>
    <scope>NUCLEOTIDE SEQUENCE [LARGE SCALE GENOMIC DNA]</scope>
    <source>
        <strain evidence="3 4">DSM 12408</strain>
    </source>
</reference>
<dbReference type="PROSITE" id="PS51257">
    <property type="entry name" value="PROKAR_LIPOPROTEIN"/>
    <property type="match status" value="1"/>
</dbReference>
<dbReference type="RefSeq" id="WP_066432560.1">
    <property type="nucleotide sequence ID" value="NZ_LZRN01000010.1"/>
</dbReference>
<sequence length="201" mass="22877">MKKLSIHVMAVLSLVLVYSCGPKITSSTSTQKDLSNYKTYAYLPNSNAEAPETVQQSEDVGKNIVQAINRNMQNAGYTLDRDNPDLLVIVNTNYDKETNVVVDREYNNAYYPYTSSALPVNRYYDSYYYSGYNSYNNIVDYDVNLRTHTNAGMVINVVDRETKNILWTGTAKNFDIYQQNASQEVSESVDNVFKKYPTVSQ</sequence>
<dbReference type="Proteomes" id="UP000248987">
    <property type="component" value="Unassembled WGS sequence"/>
</dbReference>
<evidence type="ECO:0000313" key="3">
    <source>
        <dbReference type="EMBL" id="RAJ27718.1"/>
    </source>
</evidence>
<keyword evidence="1" id="KW-0732">Signal</keyword>